<evidence type="ECO:0000313" key="2">
    <source>
        <dbReference type="EMBL" id="SHH43509.1"/>
    </source>
</evidence>
<keyword evidence="3" id="KW-1185">Reference proteome</keyword>
<dbReference type="PRINTS" id="PR01736">
    <property type="entry name" value="PHPHTRNFRASE"/>
</dbReference>
<dbReference type="EMBL" id="FQXO01000016">
    <property type="protein sequence ID" value="SHH43509.1"/>
    <property type="molecule type" value="Genomic_DNA"/>
</dbReference>
<reference evidence="3" key="1">
    <citation type="submission" date="2016-11" db="EMBL/GenBank/DDBJ databases">
        <authorList>
            <person name="Varghese N."/>
            <person name="Submissions S."/>
        </authorList>
    </citation>
    <scope>NUCLEOTIDE SEQUENCE [LARGE SCALE GENOMIC DNA]</scope>
    <source>
        <strain evidence="3">DSM 13643</strain>
    </source>
</reference>
<feature type="domain" description="PEP-utilising enzyme C-terminal" evidence="1">
    <location>
        <begin position="1"/>
        <end position="141"/>
    </location>
</feature>
<dbReference type="RefSeq" id="WP_143153559.1">
    <property type="nucleotide sequence ID" value="NZ_FQXO01000016.1"/>
</dbReference>
<dbReference type="Proteomes" id="UP000183967">
    <property type="component" value="Unassembled WGS sequence"/>
</dbReference>
<dbReference type="InterPro" id="IPR040442">
    <property type="entry name" value="Pyrv_kinase-like_dom_sf"/>
</dbReference>
<dbReference type="Gene3D" id="3.20.20.60">
    <property type="entry name" value="Phosphoenolpyruvate-binding domains"/>
    <property type="match status" value="1"/>
</dbReference>
<evidence type="ECO:0000313" key="3">
    <source>
        <dbReference type="Proteomes" id="UP000183967"/>
    </source>
</evidence>
<gene>
    <name evidence="2" type="ORF">SAMN02745135_00788</name>
</gene>
<evidence type="ECO:0000259" key="1">
    <source>
        <dbReference type="Pfam" id="PF02896"/>
    </source>
</evidence>
<dbReference type="InterPro" id="IPR015813">
    <property type="entry name" value="Pyrv/PenolPyrv_kinase-like_dom"/>
</dbReference>
<dbReference type="InterPro" id="IPR050499">
    <property type="entry name" value="PEP-utilizing_PTS_enzyme"/>
</dbReference>
<dbReference type="PANTHER" id="PTHR46244:SF3">
    <property type="entry name" value="PHOSPHOENOLPYRUVATE-PROTEIN PHOSPHOTRANSFERASE"/>
    <property type="match status" value="1"/>
</dbReference>
<dbReference type="SUPFAM" id="SSF51621">
    <property type="entry name" value="Phosphoenolpyruvate/pyruvate domain"/>
    <property type="match status" value="1"/>
</dbReference>
<dbReference type="InterPro" id="IPR000121">
    <property type="entry name" value="PEP_util_C"/>
</dbReference>
<dbReference type="AlphaFoldDB" id="A0A1M5SYF4"/>
<dbReference type="GO" id="GO:0016772">
    <property type="term" value="F:transferase activity, transferring phosphorus-containing groups"/>
    <property type="evidence" value="ECO:0007669"/>
    <property type="project" value="InterPro"/>
</dbReference>
<organism evidence="2 3">
    <name type="scientific">Caloranaerobacter azorensis DSM 13643</name>
    <dbReference type="NCBI Taxonomy" id="1121264"/>
    <lineage>
        <taxon>Bacteria</taxon>
        <taxon>Bacillati</taxon>
        <taxon>Bacillota</taxon>
        <taxon>Tissierellia</taxon>
        <taxon>Tissierellales</taxon>
        <taxon>Thermohalobacteraceae</taxon>
        <taxon>Caloranaerobacter</taxon>
    </lineage>
</organism>
<dbReference type="Pfam" id="PF02896">
    <property type="entry name" value="PEP-utilizers_C"/>
    <property type="match status" value="1"/>
</dbReference>
<dbReference type="PANTHER" id="PTHR46244">
    <property type="entry name" value="PHOSPHOENOLPYRUVATE-PROTEIN PHOSPHOTRANSFERASE"/>
    <property type="match status" value="1"/>
</dbReference>
<sequence length="172" mass="19485">EAKKILQEVKRDLDSEGVKYASNIEVGMMIEVPSAAIISDILAKEVDFFSIGTNDLIQYTTAVDRMNQKIRHLYNPFNPAVIRLIKMVIDNGHKQGIWVGMCGEMAEDPKLIPILIGMGLDEFSMSPISILRARRIIRNIERKEMEKIANQIIDLPTAEEVEKFIDENIAID</sequence>
<accession>A0A1M5SYF4</accession>
<feature type="non-terminal residue" evidence="2">
    <location>
        <position position="1"/>
    </location>
</feature>
<proteinExistence type="predicted"/>
<protein>
    <submittedName>
        <fullName evidence="2">PEP-utilising enzyme, TIM barrel domain</fullName>
    </submittedName>
</protein>
<name>A0A1M5SYF4_9FIRM</name>